<keyword evidence="2" id="KW-1185">Reference proteome</keyword>
<evidence type="ECO:0000313" key="1">
    <source>
        <dbReference type="EMBL" id="MDJ1130079.1"/>
    </source>
</evidence>
<dbReference type="Proteomes" id="UP001431693">
    <property type="component" value="Unassembled WGS sequence"/>
</dbReference>
<proteinExistence type="predicted"/>
<dbReference type="EMBL" id="JASJEX010000004">
    <property type="protein sequence ID" value="MDJ1130079.1"/>
    <property type="molecule type" value="Genomic_DNA"/>
</dbReference>
<accession>A0ABT6ZLZ8</accession>
<gene>
    <name evidence="1" type="ORF">QJ043_08330</name>
</gene>
<comment type="caution">
    <text evidence="1">The sequence shown here is derived from an EMBL/GenBank/DDBJ whole genome shotgun (WGS) entry which is preliminary data.</text>
</comment>
<dbReference type="RefSeq" id="WP_283713237.1">
    <property type="nucleotide sequence ID" value="NZ_JASJEW010000003.1"/>
</dbReference>
<protein>
    <submittedName>
        <fullName evidence="1">Uncharacterized protein</fullName>
    </submittedName>
</protein>
<name>A0ABT6ZLZ8_9ACTN</name>
<evidence type="ECO:0000313" key="2">
    <source>
        <dbReference type="Proteomes" id="UP001431693"/>
    </source>
</evidence>
<organism evidence="1 2">
    <name type="scientific">Kribbibacterium absianum</name>
    <dbReference type="NCBI Taxonomy" id="3044210"/>
    <lineage>
        <taxon>Bacteria</taxon>
        <taxon>Bacillati</taxon>
        <taxon>Actinomycetota</taxon>
        <taxon>Coriobacteriia</taxon>
        <taxon>Coriobacteriales</taxon>
        <taxon>Kribbibacteriaceae</taxon>
        <taxon>Kribbibacterium</taxon>
    </lineage>
</organism>
<sequence>MGPYCVVEVNQRLKRGDRLPGSFATRDEAAEHAVREAWFMSVGAQVLETAGRPFLNPQDYEYIVCEDKRHEGLNMPWGTVLQLRS</sequence>
<reference evidence="1" key="1">
    <citation type="submission" date="2023-05" db="EMBL/GenBank/DDBJ databases">
        <title>[olsenella] sp. nov., isolated from a pig farm feces dump.</title>
        <authorList>
            <person name="Chang Y.-H."/>
        </authorList>
    </citation>
    <scope>NUCLEOTIDE SEQUENCE</scope>
    <source>
        <strain evidence="1">YH-ols2217</strain>
    </source>
</reference>